<dbReference type="Gene3D" id="3.90.79.10">
    <property type="entry name" value="Nucleoside Triphosphate Pyrophosphohydrolase"/>
    <property type="match status" value="1"/>
</dbReference>
<dbReference type="Proteomes" id="UP001500936">
    <property type="component" value="Unassembled WGS sequence"/>
</dbReference>
<protein>
    <submittedName>
        <fullName evidence="2">NUDIX domain-containing protein</fullName>
    </submittedName>
</protein>
<dbReference type="SUPFAM" id="SSF46785">
    <property type="entry name" value="Winged helix' DNA-binding domain"/>
    <property type="match status" value="1"/>
</dbReference>
<dbReference type="PROSITE" id="PS51462">
    <property type="entry name" value="NUDIX"/>
    <property type="match status" value="1"/>
</dbReference>
<gene>
    <name evidence="2" type="ORF">GCM10023187_55300</name>
</gene>
<dbReference type="PANTHER" id="PTHR43736">
    <property type="entry name" value="ADP-RIBOSE PYROPHOSPHATASE"/>
    <property type="match status" value="1"/>
</dbReference>
<dbReference type="InterPro" id="IPR036390">
    <property type="entry name" value="WH_DNA-bd_sf"/>
</dbReference>
<reference evidence="3" key="1">
    <citation type="journal article" date="2019" name="Int. J. Syst. Evol. Microbiol.">
        <title>The Global Catalogue of Microorganisms (GCM) 10K type strain sequencing project: providing services to taxonomists for standard genome sequencing and annotation.</title>
        <authorList>
            <consortium name="The Broad Institute Genomics Platform"/>
            <consortium name="The Broad Institute Genome Sequencing Center for Infectious Disease"/>
            <person name="Wu L."/>
            <person name="Ma J."/>
        </authorList>
    </citation>
    <scope>NUCLEOTIDE SEQUENCE [LARGE SCALE GENOMIC DNA]</scope>
    <source>
        <strain evidence="3">JCM 17925</strain>
    </source>
</reference>
<organism evidence="2 3">
    <name type="scientific">Nibrella viscosa</name>
    <dbReference type="NCBI Taxonomy" id="1084524"/>
    <lineage>
        <taxon>Bacteria</taxon>
        <taxon>Pseudomonadati</taxon>
        <taxon>Bacteroidota</taxon>
        <taxon>Cytophagia</taxon>
        <taxon>Cytophagales</taxon>
        <taxon>Spirosomataceae</taxon>
        <taxon>Nibrella</taxon>
    </lineage>
</organism>
<name>A0ABP8L0K6_9BACT</name>
<keyword evidence="3" id="KW-1185">Reference proteome</keyword>
<dbReference type="Pfam" id="PF00293">
    <property type="entry name" value="NUDIX"/>
    <property type="match status" value="1"/>
</dbReference>
<dbReference type="PANTHER" id="PTHR43736:SF4">
    <property type="entry name" value="SLR1690 PROTEIN"/>
    <property type="match status" value="1"/>
</dbReference>
<dbReference type="CDD" id="cd18873">
    <property type="entry name" value="NUDIX_NadM_like"/>
    <property type="match status" value="1"/>
</dbReference>
<dbReference type="Gene3D" id="1.10.10.10">
    <property type="entry name" value="Winged helix-like DNA-binding domain superfamily/Winged helix DNA-binding domain"/>
    <property type="match status" value="1"/>
</dbReference>
<dbReference type="RefSeq" id="WP_345271333.1">
    <property type="nucleotide sequence ID" value="NZ_BAABHB010000020.1"/>
</dbReference>
<dbReference type="InterPro" id="IPR036388">
    <property type="entry name" value="WH-like_DNA-bd_sf"/>
</dbReference>
<comment type="caution">
    <text evidence="2">The sequence shown here is derived from an EMBL/GenBank/DDBJ whole genome shotgun (WGS) entry which is preliminary data.</text>
</comment>
<evidence type="ECO:0000313" key="2">
    <source>
        <dbReference type="EMBL" id="GAA4420214.1"/>
    </source>
</evidence>
<accession>A0ABP8L0K6</accession>
<feature type="domain" description="Nudix hydrolase" evidence="1">
    <location>
        <begin position="20"/>
        <end position="170"/>
    </location>
</feature>
<evidence type="ECO:0000313" key="3">
    <source>
        <dbReference type="Proteomes" id="UP001500936"/>
    </source>
</evidence>
<dbReference type="InterPro" id="IPR015797">
    <property type="entry name" value="NUDIX_hydrolase-like_dom_sf"/>
</dbReference>
<evidence type="ECO:0000259" key="1">
    <source>
        <dbReference type="PROSITE" id="PS51462"/>
    </source>
</evidence>
<dbReference type="Pfam" id="PF21906">
    <property type="entry name" value="WHD_NrtR"/>
    <property type="match status" value="1"/>
</dbReference>
<dbReference type="InterPro" id="IPR054105">
    <property type="entry name" value="WHD_NrtR"/>
</dbReference>
<dbReference type="SUPFAM" id="SSF55811">
    <property type="entry name" value="Nudix"/>
    <property type="match status" value="1"/>
</dbReference>
<dbReference type="EMBL" id="BAABHB010000020">
    <property type="protein sequence ID" value="GAA4420214.1"/>
    <property type="molecule type" value="Genomic_DNA"/>
</dbReference>
<dbReference type="InterPro" id="IPR000086">
    <property type="entry name" value="NUDIX_hydrolase_dom"/>
</dbReference>
<sequence length="248" mass="29060">MTPYTQLETFLNQENEWLPSLSLDCVIFGFHDHELKVLLLKYRNVDALALPGGFVHKEESIDEAAGRVLRERTGLTDIYLEQFYVFGQKERQNHLFNKTIIEAQGFQLPADHWFIRRYVSVGYYALVDFLDVIPSPDYLSDSIDWYDVQTMPPLLLDHGQIVRKALDTLRTLLEHNPAGFGRRAAPLLPDTFTMADLQRLYETILDQKLLRTNFQRKMLSLKVLERVDKKRTGKAHKAPYLYRFKPWQ</sequence>
<proteinExistence type="predicted"/>